<gene>
    <name evidence="1" type="ORF">PoB_007615000</name>
</gene>
<dbReference type="AlphaFoldDB" id="A0AAV4DZS3"/>
<evidence type="ECO:0000313" key="2">
    <source>
        <dbReference type="Proteomes" id="UP000735302"/>
    </source>
</evidence>
<dbReference type="Proteomes" id="UP000735302">
    <property type="component" value="Unassembled WGS sequence"/>
</dbReference>
<dbReference type="EMBL" id="BLXT01008494">
    <property type="protein sequence ID" value="GFO49645.1"/>
    <property type="molecule type" value="Genomic_DNA"/>
</dbReference>
<name>A0AAV4DZS3_9GAST</name>
<organism evidence="1 2">
    <name type="scientific">Plakobranchus ocellatus</name>
    <dbReference type="NCBI Taxonomy" id="259542"/>
    <lineage>
        <taxon>Eukaryota</taxon>
        <taxon>Metazoa</taxon>
        <taxon>Spiralia</taxon>
        <taxon>Lophotrochozoa</taxon>
        <taxon>Mollusca</taxon>
        <taxon>Gastropoda</taxon>
        <taxon>Heterobranchia</taxon>
        <taxon>Euthyneura</taxon>
        <taxon>Panpulmonata</taxon>
        <taxon>Sacoglossa</taxon>
        <taxon>Placobranchoidea</taxon>
        <taxon>Plakobranchidae</taxon>
        <taxon>Plakobranchus</taxon>
    </lineage>
</organism>
<reference evidence="1 2" key="1">
    <citation type="journal article" date="2021" name="Elife">
        <title>Chloroplast acquisition without the gene transfer in kleptoplastic sea slugs, Plakobranchus ocellatus.</title>
        <authorList>
            <person name="Maeda T."/>
            <person name="Takahashi S."/>
            <person name="Yoshida T."/>
            <person name="Shimamura S."/>
            <person name="Takaki Y."/>
            <person name="Nagai Y."/>
            <person name="Toyoda A."/>
            <person name="Suzuki Y."/>
            <person name="Arimoto A."/>
            <person name="Ishii H."/>
            <person name="Satoh N."/>
            <person name="Nishiyama T."/>
            <person name="Hasebe M."/>
            <person name="Maruyama T."/>
            <person name="Minagawa J."/>
            <person name="Obokata J."/>
            <person name="Shigenobu S."/>
        </authorList>
    </citation>
    <scope>NUCLEOTIDE SEQUENCE [LARGE SCALE GENOMIC DNA]</scope>
</reference>
<comment type="caution">
    <text evidence="1">The sequence shown here is derived from an EMBL/GenBank/DDBJ whole genome shotgun (WGS) entry which is preliminary data.</text>
</comment>
<protein>
    <submittedName>
        <fullName evidence="1">Uncharacterized protein</fullName>
    </submittedName>
</protein>
<sequence>MGLKPLPYRQGKPKSFVGKHADPDITHVPPSKDLSIASIIFDYNGDGGGTADSHPALKSVGTPLSRVRTPLLWPDGKPKSLRSPCCRLAIHKNQLNQTWLHHSVVRLASFLRALYHFAINSCTGMLRKKTLRSKPEVHK</sequence>
<keyword evidence="2" id="KW-1185">Reference proteome</keyword>
<proteinExistence type="predicted"/>
<accession>A0AAV4DZS3</accession>
<evidence type="ECO:0000313" key="1">
    <source>
        <dbReference type="EMBL" id="GFO49645.1"/>
    </source>
</evidence>